<sequence length="151" mass="17538">MLYIFMGQSCTGKSTVANKLKELIDVEVFAGKDYLRLAKNENEAWRLFYDKLSNAALNKDSSKEIVIYLITEKKQFNKISSIEDSYKVKFTASLDTIKSRFAQRMHGKLPQPVEKMLEKQYEEWENIKGDMNVDTTENNDIEKIARLILDV</sequence>
<dbReference type="OrthoDB" id="2002989at2"/>
<gene>
    <name evidence="1" type="ORF">SAMN05660462_02005</name>
</gene>
<proteinExistence type="predicted"/>
<dbReference type="AlphaFoldDB" id="A0A1H3QKZ9"/>
<dbReference type="STRING" id="415015.SAMN05660462_02005"/>
<dbReference type="Gene3D" id="3.40.50.300">
    <property type="entry name" value="P-loop containing nucleotide triphosphate hydrolases"/>
    <property type="match status" value="1"/>
</dbReference>
<dbReference type="InterPro" id="IPR027417">
    <property type="entry name" value="P-loop_NTPase"/>
</dbReference>
<dbReference type="Proteomes" id="UP000198625">
    <property type="component" value="Unassembled WGS sequence"/>
</dbReference>
<keyword evidence="2" id="KW-1185">Reference proteome</keyword>
<name>A0A1H3QKZ9_9FIRM</name>
<dbReference type="SUPFAM" id="SSF52540">
    <property type="entry name" value="P-loop containing nucleoside triphosphate hydrolases"/>
    <property type="match status" value="1"/>
</dbReference>
<reference evidence="2" key="1">
    <citation type="submission" date="2016-10" db="EMBL/GenBank/DDBJ databases">
        <authorList>
            <person name="Varghese N."/>
            <person name="Submissions S."/>
        </authorList>
    </citation>
    <scope>NUCLEOTIDE SEQUENCE [LARGE SCALE GENOMIC DNA]</scope>
    <source>
        <strain evidence="2">DSM 21650</strain>
    </source>
</reference>
<dbReference type="EMBL" id="FNQE01000021">
    <property type="protein sequence ID" value="SDZ14254.1"/>
    <property type="molecule type" value="Genomic_DNA"/>
</dbReference>
<protein>
    <recommendedName>
        <fullName evidence="3">Shikimate kinase</fullName>
    </recommendedName>
</protein>
<evidence type="ECO:0000313" key="1">
    <source>
        <dbReference type="EMBL" id="SDZ14254.1"/>
    </source>
</evidence>
<accession>A0A1H3QKZ9</accession>
<organism evidence="1 2">
    <name type="scientific">Proteiniborus ethanoligenes</name>
    <dbReference type="NCBI Taxonomy" id="415015"/>
    <lineage>
        <taxon>Bacteria</taxon>
        <taxon>Bacillati</taxon>
        <taxon>Bacillota</taxon>
        <taxon>Clostridia</taxon>
        <taxon>Eubacteriales</taxon>
        <taxon>Proteiniborus</taxon>
    </lineage>
</organism>
<evidence type="ECO:0008006" key="3">
    <source>
        <dbReference type="Google" id="ProtNLM"/>
    </source>
</evidence>
<evidence type="ECO:0000313" key="2">
    <source>
        <dbReference type="Proteomes" id="UP000198625"/>
    </source>
</evidence>